<dbReference type="Pfam" id="PF01458">
    <property type="entry name" value="SUFBD_core"/>
    <property type="match status" value="1"/>
</dbReference>
<comment type="similarity">
    <text evidence="1">Belongs to the iron-sulfur cluster assembly SufBD family.</text>
</comment>
<dbReference type="RefSeq" id="WP_068701052.1">
    <property type="nucleotide sequence ID" value="NZ_BDCR01000001.1"/>
</dbReference>
<sequence length="442" mass="49317">MSIEQSYIELYKEHHADLKKPCADVLNAGRDEAFNRFESLGFPTTRNEDYLYTDLSKSFSVDYGLNLNRLYIPVAFRCDVPSINGYLYYVVNDSFYATQPQPALPEGVIICGLNEAAQKYPELVAKYYNRQAGKSKTATMAFNEAFVQDGFFMYVPKGVVLPKPVQLVDIMRADVDFMANSRNLVIIEEGAKAQLLECAHTQDPVQFLCNRVTEVFVGENASFEYYSLENTHNKTTNISSLLVKQEASSNVLINAVTLHNGLTRNNVQVDLDGENAEVMLCGMAIGDKNQQVDNFTLINHNTPHCRSHELFKYVLDDSAVGAFAGKIYVAPGAQKTEALMTNKNLCATPTAKMKAKPQLEIYADDVKCSHGATVGQLDEAALFYMRSRGISVKEAKLLLKFAFAADVIENIRIDALKDRIHLLVEKRFRGELSKCAGCVICQ</sequence>
<proteinExistence type="inferred from homology"/>
<dbReference type="NCBIfam" id="TIGR01981">
    <property type="entry name" value="sufD"/>
    <property type="match status" value="1"/>
</dbReference>
<feature type="domain" description="SUF system FeS cluster assembly SufBD core" evidence="2">
    <location>
        <begin position="177"/>
        <end position="403"/>
    </location>
</feature>
<dbReference type="InterPro" id="IPR037284">
    <property type="entry name" value="SUF_FeS_clus_asmbl_SufBD_sf"/>
</dbReference>
<dbReference type="InterPro" id="IPR000825">
    <property type="entry name" value="SUF_FeS_clus_asmbl_SufBD_core"/>
</dbReference>
<dbReference type="PANTHER" id="PTHR43575">
    <property type="entry name" value="PROTEIN ABCI7, CHLOROPLASTIC"/>
    <property type="match status" value="1"/>
</dbReference>
<keyword evidence="5" id="KW-1185">Reference proteome</keyword>
<dbReference type="InterPro" id="IPR011542">
    <property type="entry name" value="SUF_FeS_clus_asmbl_SufD"/>
</dbReference>
<dbReference type="Proteomes" id="UP000076586">
    <property type="component" value="Unassembled WGS sequence"/>
</dbReference>
<dbReference type="STRING" id="681398.PJIAN_173"/>
<dbReference type="PANTHER" id="PTHR43575:SF1">
    <property type="entry name" value="PROTEIN ABCI7, CHLOROPLASTIC"/>
    <property type="match status" value="1"/>
</dbReference>
<gene>
    <name evidence="4" type="ORF">PJIAN_173</name>
</gene>
<reference evidence="5" key="1">
    <citation type="submission" date="2016-04" db="EMBL/GenBank/DDBJ databases">
        <title>Draft genome sequence of Paludibacter jiangxiensis strain NM7.</title>
        <authorList>
            <person name="Qiu Y."/>
            <person name="Matsuura N."/>
            <person name="Ohashi A."/>
            <person name="Tourlousse M.D."/>
            <person name="Sekiguchi Y."/>
        </authorList>
    </citation>
    <scope>NUCLEOTIDE SEQUENCE [LARGE SCALE GENOMIC DNA]</scope>
    <source>
        <strain evidence="5">NM7</strain>
    </source>
</reference>
<dbReference type="Pfam" id="PF19295">
    <property type="entry name" value="SufBD_N"/>
    <property type="match status" value="1"/>
</dbReference>
<evidence type="ECO:0000259" key="2">
    <source>
        <dbReference type="Pfam" id="PF01458"/>
    </source>
</evidence>
<evidence type="ECO:0000259" key="3">
    <source>
        <dbReference type="Pfam" id="PF19295"/>
    </source>
</evidence>
<dbReference type="InterPro" id="IPR055346">
    <property type="entry name" value="Fe-S_cluster_assembly_SufBD"/>
</dbReference>
<dbReference type="InterPro" id="IPR045595">
    <property type="entry name" value="SufBD_N"/>
</dbReference>
<protein>
    <submittedName>
        <fullName evidence="4">Fe-S cluster assembly protein SufD</fullName>
    </submittedName>
</protein>
<dbReference type="SUPFAM" id="SSF101960">
    <property type="entry name" value="Stabilizer of iron transporter SufD"/>
    <property type="match status" value="1"/>
</dbReference>
<evidence type="ECO:0000313" key="5">
    <source>
        <dbReference type="Proteomes" id="UP000076586"/>
    </source>
</evidence>
<organism evidence="4 5">
    <name type="scientific">Paludibacter jiangxiensis</name>
    <dbReference type="NCBI Taxonomy" id="681398"/>
    <lineage>
        <taxon>Bacteria</taxon>
        <taxon>Pseudomonadati</taxon>
        <taxon>Bacteroidota</taxon>
        <taxon>Bacteroidia</taxon>
        <taxon>Bacteroidales</taxon>
        <taxon>Paludibacteraceae</taxon>
        <taxon>Paludibacter</taxon>
    </lineage>
</organism>
<evidence type="ECO:0000256" key="1">
    <source>
        <dbReference type="ARBA" id="ARBA00043967"/>
    </source>
</evidence>
<evidence type="ECO:0000313" key="4">
    <source>
        <dbReference type="EMBL" id="GAT61494.1"/>
    </source>
</evidence>
<accession>A0A161L6N3</accession>
<name>A0A161L6N3_9BACT</name>
<reference evidence="5" key="2">
    <citation type="journal article" date="2017" name="Genome Announc.">
        <title>Draft genome sequence of Paludibacter jiangxiensis NM7(T), a propionate-producing fermentative bacterium.</title>
        <authorList>
            <person name="Qiu Y.-L."/>
            <person name="Tourlousse D.M."/>
            <person name="Matsuura N."/>
            <person name="Ohashi A."/>
            <person name="Sekiguchi Y."/>
        </authorList>
    </citation>
    <scope>NUCLEOTIDE SEQUENCE [LARGE SCALE GENOMIC DNA]</scope>
    <source>
        <strain evidence="5">NM7</strain>
    </source>
</reference>
<dbReference type="GO" id="GO:0016226">
    <property type="term" value="P:iron-sulfur cluster assembly"/>
    <property type="evidence" value="ECO:0007669"/>
    <property type="project" value="InterPro"/>
</dbReference>
<dbReference type="EMBL" id="BDCR01000001">
    <property type="protein sequence ID" value="GAT61494.1"/>
    <property type="molecule type" value="Genomic_DNA"/>
</dbReference>
<feature type="domain" description="SUF system FeS cluster assembly SufBD N-terminal" evidence="3">
    <location>
        <begin position="1"/>
        <end position="167"/>
    </location>
</feature>
<comment type="caution">
    <text evidence="4">The sequence shown here is derived from an EMBL/GenBank/DDBJ whole genome shotgun (WGS) entry which is preliminary data.</text>
</comment>
<dbReference type="OrthoDB" id="9768262at2"/>
<dbReference type="AlphaFoldDB" id="A0A161L6N3"/>